<dbReference type="InterPro" id="IPR027469">
    <property type="entry name" value="Cation_efflux_TMD_sf"/>
</dbReference>
<comment type="caution">
    <text evidence="13">The sequence shown here is derived from an EMBL/GenBank/DDBJ whole genome shotgun (WGS) entry which is preliminary data.</text>
</comment>
<evidence type="ECO:0000256" key="8">
    <source>
        <dbReference type="ARBA" id="ARBA00023018"/>
    </source>
</evidence>
<proteinExistence type="inferred from homology"/>
<feature type="transmembrane region" description="Helical" evidence="11">
    <location>
        <begin position="150"/>
        <end position="166"/>
    </location>
</feature>
<dbReference type="EMBL" id="VTOW01000008">
    <property type="protein sequence ID" value="NKE73603.1"/>
    <property type="molecule type" value="Genomic_DNA"/>
</dbReference>
<comment type="similarity">
    <text evidence="3">Belongs to the TMEM163 family.</text>
</comment>
<evidence type="ECO:0000256" key="4">
    <source>
        <dbReference type="ARBA" id="ARBA00022692"/>
    </source>
</evidence>
<evidence type="ECO:0000256" key="2">
    <source>
        <dbReference type="ARBA" id="ARBA00004644"/>
    </source>
</evidence>
<evidence type="ECO:0000256" key="1">
    <source>
        <dbReference type="ARBA" id="ARBA00004146"/>
    </source>
</evidence>
<dbReference type="RefSeq" id="WP_168063560.1">
    <property type="nucleotide sequence ID" value="NZ_VTOW01000008.1"/>
</dbReference>
<evidence type="ECO:0000256" key="5">
    <source>
        <dbReference type="ARBA" id="ARBA00022753"/>
    </source>
</evidence>
<dbReference type="InterPro" id="IPR026765">
    <property type="entry name" value="Tmem163"/>
</dbReference>
<protein>
    <recommendedName>
        <fullName evidence="12">Cation efflux protein transmembrane domain-containing protein</fullName>
    </recommendedName>
</protein>
<evidence type="ECO:0000256" key="10">
    <source>
        <dbReference type="ARBA" id="ARBA00023329"/>
    </source>
</evidence>
<dbReference type="Proteomes" id="UP000534783">
    <property type="component" value="Unassembled WGS sequence"/>
</dbReference>
<dbReference type="Gene3D" id="1.20.1510.10">
    <property type="entry name" value="Cation efflux protein transmembrane domain"/>
    <property type="match status" value="1"/>
</dbReference>
<keyword evidence="8" id="KW-0770">Synapse</keyword>
<keyword evidence="9 11" id="KW-0472">Membrane</keyword>
<evidence type="ECO:0000256" key="3">
    <source>
        <dbReference type="ARBA" id="ARBA00008731"/>
    </source>
</evidence>
<dbReference type="GO" id="GO:0016020">
    <property type="term" value="C:membrane"/>
    <property type="evidence" value="ECO:0007669"/>
    <property type="project" value="InterPro"/>
</dbReference>
<evidence type="ECO:0000313" key="13">
    <source>
        <dbReference type="EMBL" id="NKE73603.1"/>
    </source>
</evidence>
<comment type="subcellular location">
    <subcellularLocation>
        <location evidence="2">Cytoplasmic vesicle</location>
        <location evidence="2">Secretory vesicle</location>
        <location evidence="2">Synaptic vesicle membrane</location>
        <topology evidence="2">Multi-pass membrane protein</topology>
    </subcellularLocation>
    <subcellularLocation>
        <location evidence="1">Early endosome membrane</location>
    </subcellularLocation>
</comment>
<dbReference type="AlphaFoldDB" id="A0A7X6DUF2"/>
<dbReference type="SUPFAM" id="SSF161111">
    <property type="entry name" value="Cation efflux protein transmembrane domain-like"/>
    <property type="match status" value="1"/>
</dbReference>
<feature type="transmembrane region" description="Helical" evidence="11">
    <location>
        <begin position="110"/>
        <end position="130"/>
    </location>
</feature>
<keyword evidence="10" id="KW-0968">Cytoplasmic vesicle</keyword>
<gene>
    <name evidence="13" type="ORF">MNODULE_22865</name>
</gene>
<dbReference type="GO" id="GO:0031410">
    <property type="term" value="C:cytoplasmic vesicle"/>
    <property type="evidence" value="ECO:0007669"/>
    <property type="project" value="UniProtKB-KW"/>
</dbReference>
<feature type="domain" description="Cation efflux protein transmembrane" evidence="12">
    <location>
        <begin position="20"/>
        <end position="197"/>
    </location>
</feature>
<keyword evidence="14" id="KW-1185">Reference proteome</keyword>
<feature type="transmembrane region" description="Helical" evidence="11">
    <location>
        <begin position="12"/>
        <end position="33"/>
    </location>
</feature>
<dbReference type="Pfam" id="PF01545">
    <property type="entry name" value="Cation_efflux"/>
    <property type="match status" value="1"/>
</dbReference>
<evidence type="ECO:0000313" key="14">
    <source>
        <dbReference type="Proteomes" id="UP000534783"/>
    </source>
</evidence>
<reference evidence="13 14" key="1">
    <citation type="journal article" date="2020" name="Nature">
        <title>Bacterial chemolithoautotrophy via manganese oxidation.</title>
        <authorList>
            <person name="Yu H."/>
            <person name="Leadbetter J.R."/>
        </authorList>
    </citation>
    <scope>NUCLEOTIDE SEQUENCE [LARGE SCALE GENOMIC DNA]</scope>
    <source>
        <strain evidence="13 14">Mn-1</strain>
    </source>
</reference>
<keyword evidence="7 11" id="KW-1133">Transmembrane helix</keyword>
<keyword evidence="6" id="KW-0862">Zinc</keyword>
<keyword evidence="5" id="KW-0967">Endosome</keyword>
<name>A0A7X6DUF2_9BACT</name>
<evidence type="ECO:0000259" key="12">
    <source>
        <dbReference type="Pfam" id="PF01545"/>
    </source>
</evidence>
<sequence>MDSTLQRRALRLSYFTVGYNLIEGIVSIAAGLLAGSVALVGFGLDSFVESLSGTVMIWRFSSHPSISPEEEERREARAVRLVGGAFLILGAYVTYESIEKLLRREAPDPSLPGVIIALLSIIIMPTLFYLKYKTGKALASRSAVADSKQTLACVFLSVALLIGLGLNYLYGLWWADPVAGLVIVLFVVREGYEALREEKLCC</sequence>
<dbReference type="PANTHER" id="PTHR31937:SF2">
    <property type="entry name" value="TRANSMEMBRANE PROTEIN 163"/>
    <property type="match status" value="1"/>
</dbReference>
<evidence type="ECO:0000256" key="11">
    <source>
        <dbReference type="SAM" id="Phobius"/>
    </source>
</evidence>
<evidence type="ECO:0000256" key="7">
    <source>
        <dbReference type="ARBA" id="ARBA00022989"/>
    </source>
</evidence>
<dbReference type="PANTHER" id="PTHR31937">
    <property type="entry name" value="TRANSMEMBRANE PROTEIN 163"/>
    <property type="match status" value="1"/>
</dbReference>
<accession>A0A7X6DUF2</accession>
<evidence type="ECO:0000256" key="9">
    <source>
        <dbReference type="ARBA" id="ARBA00023136"/>
    </source>
</evidence>
<keyword evidence="4 11" id="KW-0812">Transmembrane</keyword>
<evidence type="ECO:0000256" key="6">
    <source>
        <dbReference type="ARBA" id="ARBA00022833"/>
    </source>
</evidence>
<organism evidence="13 14">
    <name type="scientific">Candidatus Manganitrophus noduliformans</name>
    <dbReference type="NCBI Taxonomy" id="2606439"/>
    <lineage>
        <taxon>Bacteria</taxon>
        <taxon>Pseudomonadati</taxon>
        <taxon>Nitrospirota</taxon>
        <taxon>Nitrospiria</taxon>
        <taxon>Candidatus Troglogloeales</taxon>
        <taxon>Candidatus Manganitrophaceae</taxon>
        <taxon>Candidatus Manganitrophus</taxon>
    </lineage>
</organism>
<dbReference type="InterPro" id="IPR058533">
    <property type="entry name" value="Cation_efflux_TM"/>
</dbReference>
<dbReference type="GO" id="GO:0008324">
    <property type="term" value="F:monoatomic cation transmembrane transporter activity"/>
    <property type="evidence" value="ECO:0007669"/>
    <property type="project" value="InterPro"/>
</dbReference>